<dbReference type="GO" id="GO:0005634">
    <property type="term" value="C:nucleus"/>
    <property type="evidence" value="ECO:0007669"/>
    <property type="project" value="TreeGrafter"/>
</dbReference>
<evidence type="ECO:0000313" key="8">
    <source>
        <dbReference type="Proteomes" id="UP000237438"/>
    </source>
</evidence>
<dbReference type="GO" id="GO:0005739">
    <property type="term" value="C:mitochondrion"/>
    <property type="evidence" value="ECO:0007669"/>
    <property type="project" value="UniProtKB-SubCell"/>
</dbReference>
<dbReference type="InterPro" id="IPR006571">
    <property type="entry name" value="TLDc_dom"/>
</dbReference>
<proteinExistence type="inferred from homology"/>
<evidence type="ECO:0000256" key="1">
    <source>
        <dbReference type="ARBA" id="ARBA00004173"/>
    </source>
</evidence>
<gene>
    <name evidence="7" type="ORF">EPUL_001904</name>
</gene>
<evidence type="ECO:0000256" key="3">
    <source>
        <dbReference type="ARBA" id="ARBA00023128"/>
    </source>
</evidence>
<protein>
    <recommendedName>
        <fullName evidence="5">Oxidation resistance protein 1</fullName>
    </recommendedName>
</protein>
<feature type="domain" description="TLDc" evidence="6">
    <location>
        <begin position="106"/>
        <end position="327"/>
    </location>
</feature>
<evidence type="ECO:0000256" key="2">
    <source>
        <dbReference type="ARBA" id="ARBA00009540"/>
    </source>
</evidence>
<keyword evidence="3" id="KW-0496">Mitochondrion</keyword>
<keyword evidence="8" id="KW-1185">Reference proteome</keyword>
<dbReference type="AlphaFoldDB" id="A0A2S4PV76"/>
<reference evidence="7 8" key="1">
    <citation type="submission" date="2017-10" db="EMBL/GenBank/DDBJ databases">
        <title>Development of genomic resources for the powdery mildew, Erysiphe pulchra.</title>
        <authorList>
            <person name="Wadl P.A."/>
            <person name="Mack B.M."/>
            <person name="Moore G."/>
            <person name="Beltz S.B."/>
        </authorList>
    </citation>
    <scope>NUCLEOTIDE SEQUENCE [LARGE SCALE GENOMIC DNA]</scope>
    <source>
        <strain evidence="7">Cflorida</strain>
    </source>
</reference>
<dbReference type="STRING" id="225359.A0A2S4PV76"/>
<sequence length="332" mass="36837">MATKYNNQKDKHKKRSPVIKTSVPSLALTGSWGVPSVSQAVTGLLRRFVPEQSHENKSSSSGRVSFNDDFDENIVSQVKYTSYFPSPSLCPISLHFESFSDQHYTKLLTKSLAEEIRLLVPPRLQLCEEWHIVYSLEKDGACLGTLYKKCSELQGGLNGFVLVVKDGRGDLFGAYLNEAPRIEPYFFGNGECFLWRATFLSASQMNLPLLPSVDTTNMQRSTTVGTQSLHSPASSNFNDVLQSNSNSSSVSERLRFKAFPYSGVNDYLMLCEANYLSIGGGDGHYGLWLDDTFDRGISSHCLTFGNEPLSEEGEKFDVMGVEIWSLGGNSIK</sequence>
<dbReference type="PROSITE" id="PS51886">
    <property type="entry name" value="TLDC"/>
    <property type="match status" value="1"/>
</dbReference>
<comment type="subcellular location">
    <subcellularLocation>
        <location evidence="1">Mitochondrion</location>
    </subcellularLocation>
</comment>
<dbReference type="Pfam" id="PF07534">
    <property type="entry name" value="TLD"/>
    <property type="match status" value="2"/>
</dbReference>
<accession>A0A2S4PV76</accession>
<evidence type="ECO:0000256" key="4">
    <source>
        <dbReference type="ARBA" id="ARBA00037112"/>
    </source>
</evidence>
<evidence type="ECO:0000313" key="7">
    <source>
        <dbReference type="EMBL" id="POS85941.1"/>
    </source>
</evidence>
<dbReference type="OrthoDB" id="26679at2759"/>
<dbReference type="GO" id="GO:0006979">
    <property type="term" value="P:response to oxidative stress"/>
    <property type="evidence" value="ECO:0007669"/>
    <property type="project" value="TreeGrafter"/>
</dbReference>
<comment type="similarity">
    <text evidence="2">Belongs to the OXR1 family.</text>
</comment>
<comment type="function">
    <text evidence="4">May be involved in protection from oxidative damage.</text>
</comment>
<evidence type="ECO:0000256" key="5">
    <source>
        <dbReference type="ARBA" id="ARBA00040604"/>
    </source>
</evidence>
<dbReference type="PANTHER" id="PTHR23354">
    <property type="entry name" value="NUCLEOLAR PROTEIN 7/ESTROGEN RECEPTOR COACTIVATOR-RELATED"/>
    <property type="match status" value="1"/>
</dbReference>
<dbReference type="PANTHER" id="PTHR23354:SF62">
    <property type="entry name" value="MUSTARD, ISOFORM V"/>
    <property type="match status" value="1"/>
</dbReference>
<dbReference type="Proteomes" id="UP000237438">
    <property type="component" value="Unassembled WGS sequence"/>
</dbReference>
<name>A0A2S4PV76_9PEZI</name>
<dbReference type="SMART" id="SM00584">
    <property type="entry name" value="TLDc"/>
    <property type="match status" value="1"/>
</dbReference>
<comment type="caution">
    <text evidence="7">The sequence shown here is derived from an EMBL/GenBank/DDBJ whole genome shotgun (WGS) entry which is preliminary data.</text>
</comment>
<evidence type="ECO:0000259" key="6">
    <source>
        <dbReference type="PROSITE" id="PS51886"/>
    </source>
</evidence>
<dbReference type="EMBL" id="PEDP01000451">
    <property type="protein sequence ID" value="POS85941.1"/>
    <property type="molecule type" value="Genomic_DNA"/>
</dbReference>
<organism evidence="7 8">
    <name type="scientific">Erysiphe pulchra</name>
    <dbReference type="NCBI Taxonomy" id="225359"/>
    <lineage>
        <taxon>Eukaryota</taxon>
        <taxon>Fungi</taxon>
        <taxon>Dikarya</taxon>
        <taxon>Ascomycota</taxon>
        <taxon>Pezizomycotina</taxon>
        <taxon>Leotiomycetes</taxon>
        <taxon>Erysiphales</taxon>
        <taxon>Erysiphaceae</taxon>
        <taxon>Erysiphe</taxon>
    </lineage>
</organism>